<reference evidence="1 2" key="1">
    <citation type="submission" date="2018-08" db="EMBL/GenBank/DDBJ databases">
        <title>A genome reference for cultivated species of the human gut microbiota.</title>
        <authorList>
            <person name="Zou Y."/>
            <person name="Xue W."/>
            <person name="Luo G."/>
        </authorList>
    </citation>
    <scope>NUCLEOTIDE SEQUENCE [LARGE SCALE GENOMIC DNA]</scope>
    <source>
        <strain evidence="1 2">AF28-26</strain>
    </source>
</reference>
<dbReference type="AlphaFoldDB" id="A0A412AVT6"/>
<accession>A0A412AVT6</accession>
<comment type="caution">
    <text evidence="1">The sequence shown here is derived from an EMBL/GenBank/DDBJ whole genome shotgun (WGS) entry which is preliminary data.</text>
</comment>
<gene>
    <name evidence="1" type="ORF">DWY99_10115</name>
</gene>
<sequence length="289" mass="32072">MEEKISLNGVIDMHVHTAPDVCGRTYNDLELTAAAVRAGARAIVIKGHHCSTVARAALCNAYNRMAFDSNSFVMYGGLVLNYEAGGLNPKAVQTALEMGAKVIWLPTVDAENDCRKHGRSGGIRMTDDRGVSLPELRRIFTLIKEYDAVLATGHISPEEIRCVVDSARNIGVQKIVITHPEYWVVDMSLETQKELISDYDVVLERCFMQPLKNGKWVSNAERNLETIRKLGAESTILSTDCGNPATPPWEESMGQYLQFMVDHNVSMEELRTMTKTTPTRLLGLADTLE</sequence>
<dbReference type="InterPro" id="IPR032466">
    <property type="entry name" value="Metal_Hydrolase"/>
</dbReference>
<evidence type="ECO:0008006" key="3">
    <source>
        <dbReference type="Google" id="ProtNLM"/>
    </source>
</evidence>
<organism evidence="1 2">
    <name type="scientific">[Clostridium] leptum</name>
    <dbReference type="NCBI Taxonomy" id="1535"/>
    <lineage>
        <taxon>Bacteria</taxon>
        <taxon>Bacillati</taxon>
        <taxon>Bacillota</taxon>
        <taxon>Clostridia</taxon>
        <taxon>Eubacteriales</taxon>
        <taxon>Oscillospiraceae</taxon>
        <taxon>Oscillospiraceae incertae sedis</taxon>
    </lineage>
</organism>
<dbReference type="Proteomes" id="UP000284751">
    <property type="component" value="Unassembled WGS sequence"/>
</dbReference>
<dbReference type="SUPFAM" id="SSF51556">
    <property type="entry name" value="Metallo-dependent hydrolases"/>
    <property type="match status" value="1"/>
</dbReference>
<evidence type="ECO:0000313" key="1">
    <source>
        <dbReference type="EMBL" id="RGQ38160.1"/>
    </source>
</evidence>
<evidence type="ECO:0000313" key="2">
    <source>
        <dbReference type="Proteomes" id="UP000284751"/>
    </source>
</evidence>
<protein>
    <recommendedName>
        <fullName evidence="3">Cytosolic protein</fullName>
    </recommendedName>
</protein>
<dbReference type="Gene3D" id="3.20.20.140">
    <property type="entry name" value="Metal-dependent hydrolases"/>
    <property type="match status" value="1"/>
</dbReference>
<dbReference type="EMBL" id="QRTC01000042">
    <property type="protein sequence ID" value="RGQ38160.1"/>
    <property type="molecule type" value="Genomic_DNA"/>
</dbReference>
<dbReference type="Pfam" id="PF19799">
    <property type="entry name" value="DUF6282"/>
    <property type="match status" value="1"/>
</dbReference>
<name>A0A412AVT6_9FIRM</name>
<dbReference type="InterPro" id="IPR046249">
    <property type="entry name" value="DUF6282"/>
</dbReference>
<proteinExistence type="predicted"/>